<dbReference type="Gene3D" id="2.40.10.10">
    <property type="entry name" value="Trypsin-like serine proteases"/>
    <property type="match status" value="2"/>
</dbReference>
<dbReference type="EMBL" id="CP024176">
    <property type="protein sequence ID" value="ATQ83287.1"/>
    <property type="molecule type" value="Genomic_DNA"/>
</dbReference>
<evidence type="ECO:0000313" key="8">
    <source>
        <dbReference type="EMBL" id="ATQ83287.1"/>
    </source>
</evidence>
<dbReference type="EC" id="3.4.21.-" evidence="7"/>
<dbReference type="GO" id="GO:0006508">
    <property type="term" value="P:proteolysis"/>
    <property type="evidence" value="ECO:0007669"/>
    <property type="project" value="UniProtKB-KW"/>
</dbReference>
<protein>
    <recommendedName>
        <fullName evidence="7">Serine protease</fullName>
        <ecNumber evidence="7">3.4.21.-</ecNumber>
    </recommendedName>
</protein>
<evidence type="ECO:0000256" key="7">
    <source>
        <dbReference type="RuleBase" id="RU004296"/>
    </source>
</evidence>
<name>A0A2D2E7F9_FAUOS</name>
<organism evidence="8">
    <name type="scientific">Faucicola osloensis</name>
    <name type="common">Moraxella osloensis</name>
    <dbReference type="NCBI Taxonomy" id="34062"/>
    <lineage>
        <taxon>Bacteria</taxon>
        <taxon>Pseudomonadati</taxon>
        <taxon>Pseudomonadota</taxon>
        <taxon>Gammaproteobacteria</taxon>
        <taxon>Moraxellales</taxon>
        <taxon>Moraxellaceae</taxon>
        <taxon>Faucicola</taxon>
    </lineage>
</organism>
<sequence length="396" mass="43095">MPTLVPGANTPIPHTPCQVVVTSQNANRFGVEMGCVWIAMDASRRATTSPAYLHESKDWAAVTVESEKSHVWTLDLANVFSQNQTQHLQLIVYAYQDASVIAPAVEVNDLGIKVASDIDYAFHTPERHIKASIVLEIYQRNGQYKCRALAETSSQSLANFAERLQISLDARYPNNMTTGNVLHAIPDNRRPRPQPGDTWTGTAFAIDPYHLLTCEHVVDGTTQIALRQQGYPDMECQVVLTDEGSDTALLKVNQPLPSYLPVRERGYDLLGEQITTLGFPLTGLGSQLQVTQGNIAGLQGIGNDIRFMQFTAPIQPGSSGSPLLLPTGEVVGMVTHTIANTQNMNYAVKYQLLSALLTSCGLNVGELTHNISQTPLSTPQITKQSKSALWLVGCGA</sequence>
<evidence type="ECO:0000256" key="5">
    <source>
        <dbReference type="ARBA" id="ARBA00022801"/>
    </source>
</evidence>
<dbReference type="Pfam" id="PF13365">
    <property type="entry name" value="Trypsin_2"/>
    <property type="match status" value="1"/>
</dbReference>
<evidence type="ECO:0000256" key="2">
    <source>
        <dbReference type="ARBA" id="ARBA00008764"/>
    </source>
</evidence>
<evidence type="ECO:0000256" key="6">
    <source>
        <dbReference type="ARBA" id="ARBA00022825"/>
    </source>
</evidence>
<dbReference type="PRINTS" id="PR00839">
    <property type="entry name" value="V8PROTEASE"/>
</dbReference>
<keyword evidence="5 7" id="KW-0378">Hydrolase</keyword>
<accession>A0A2D2E7F9</accession>
<dbReference type="GO" id="GO:0005576">
    <property type="term" value="C:extracellular region"/>
    <property type="evidence" value="ECO:0007669"/>
    <property type="project" value="UniProtKB-SubCell"/>
</dbReference>
<keyword evidence="4" id="KW-0732">Signal</keyword>
<dbReference type="InterPro" id="IPR008256">
    <property type="entry name" value="Peptidase_S1B"/>
</dbReference>
<dbReference type="PANTHER" id="PTHR43019:SF23">
    <property type="entry name" value="PROTEASE DO-LIKE 5, CHLOROPLASTIC"/>
    <property type="match status" value="1"/>
</dbReference>
<evidence type="ECO:0000256" key="3">
    <source>
        <dbReference type="ARBA" id="ARBA00022670"/>
    </source>
</evidence>
<dbReference type="GO" id="GO:0008236">
    <property type="term" value="F:serine-type peptidase activity"/>
    <property type="evidence" value="ECO:0007669"/>
    <property type="project" value="UniProtKB-KW"/>
</dbReference>
<evidence type="ECO:0000256" key="1">
    <source>
        <dbReference type="ARBA" id="ARBA00004613"/>
    </source>
</evidence>
<comment type="similarity">
    <text evidence="2 7">Belongs to the peptidase S1B family.</text>
</comment>
<dbReference type="AlphaFoldDB" id="A0A2D2E7F9"/>
<dbReference type="InterPro" id="IPR009003">
    <property type="entry name" value="Peptidase_S1_PA"/>
</dbReference>
<reference evidence="8" key="1">
    <citation type="submission" date="2017-11" db="EMBL/GenBank/DDBJ databases">
        <title>Complete Genome Sequence from Moraxella oslensis YHS isolated from human skin.</title>
        <authorList>
            <person name="Lee K."/>
            <person name="Lim J.Y."/>
            <person name="Hwang I."/>
        </authorList>
    </citation>
    <scope>NUCLEOTIDE SEQUENCE</scope>
    <source>
        <strain evidence="8">YHS</strain>
    </source>
</reference>
<proteinExistence type="inferred from homology"/>
<gene>
    <name evidence="8" type="ORF">YHS_05305</name>
</gene>
<dbReference type="SUPFAM" id="SSF50494">
    <property type="entry name" value="Trypsin-like serine proteases"/>
    <property type="match status" value="1"/>
</dbReference>
<keyword evidence="3 7" id="KW-0645">Protease</keyword>
<dbReference type="InterPro" id="IPR043504">
    <property type="entry name" value="Peptidase_S1_PA_chymotrypsin"/>
</dbReference>
<dbReference type="PANTHER" id="PTHR43019">
    <property type="entry name" value="SERINE ENDOPROTEASE DEGS"/>
    <property type="match status" value="1"/>
</dbReference>
<keyword evidence="6 7" id="KW-0720">Serine protease</keyword>
<comment type="subcellular location">
    <subcellularLocation>
        <location evidence="1">Secreted</location>
    </subcellularLocation>
</comment>
<evidence type="ECO:0000256" key="4">
    <source>
        <dbReference type="ARBA" id="ARBA00022729"/>
    </source>
</evidence>